<dbReference type="AlphaFoldDB" id="A0A066WDI9"/>
<dbReference type="RefSeq" id="XP_013244849.1">
    <property type="nucleotide sequence ID" value="XM_013389395.1"/>
</dbReference>
<evidence type="ECO:0000256" key="1">
    <source>
        <dbReference type="SAM" id="MobiDB-lite"/>
    </source>
</evidence>
<organism evidence="3 4">
    <name type="scientific">Tilletiaria anomala (strain ATCC 24038 / CBS 436.72 / UBC 951)</name>
    <dbReference type="NCBI Taxonomy" id="1037660"/>
    <lineage>
        <taxon>Eukaryota</taxon>
        <taxon>Fungi</taxon>
        <taxon>Dikarya</taxon>
        <taxon>Basidiomycota</taxon>
        <taxon>Ustilaginomycotina</taxon>
        <taxon>Exobasidiomycetes</taxon>
        <taxon>Georgefischeriales</taxon>
        <taxon>Tilletiariaceae</taxon>
        <taxon>Tilletiaria</taxon>
    </lineage>
</organism>
<comment type="caution">
    <text evidence="3">The sequence shown here is derived from an EMBL/GenBank/DDBJ whole genome shotgun (WGS) entry which is preliminary data.</text>
</comment>
<dbReference type="EMBL" id="JMSN01000015">
    <property type="protein sequence ID" value="KDN51997.1"/>
    <property type="molecule type" value="Genomic_DNA"/>
</dbReference>
<feature type="transmembrane region" description="Helical" evidence="2">
    <location>
        <begin position="126"/>
        <end position="146"/>
    </location>
</feature>
<sequence>MSRRSKALPQLPNDGGPASSSASTVVGEHSSISAALAEREDGVWVNVTKQAKFILLGGIPVWYLDVHGSVLHVLTHGGEDWTRTLGLVTLVFLTSTVVLLAYLVLLPTRGVTPNWTKWNKDAHLRGLIPALTMSIIGGYIMLLLLLSPLCQPKSTMSSVLAHALATRIGAATESAGGNLQAVSKQLQSISSRAAASLFSLHRPLVPAQSSGWFSSGSSEGGSYGAYGSIDTKRLLAALKLRDTASLAAQLNVPAKRLNEFTRSLERDLQSFTLSSLQASLRSFSDAGSAPWIKKGAWGWLRAMVGTGSTYLGIFGLVGLLGIFGSGQKAAQRRRETKAKESL</sequence>
<keyword evidence="2" id="KW-0812">Transmembrane</keyword>
<evidence type="ECO:0000313" key="4">
    <source>
        <dbReference type="Proteomes" id="UP000027361"/>
    </source>
</evidence>
<keyword evidence="4" id="KW-1185">Reference proteome</keyword>
<evidence type="ECO:0000256" key="2">
    <source>
        <dbReference type="SAM" id="Phobius"/>
    </source>
</evidence>
<feature type="region of interest" description="Disordered" evidence="1">
    <location>
        <begin position="1"/>
        <end position="24"/>
    </location>
</feature>
<keyword evidence="2" id="KW-1133">Transmembrane helix</keyword>
<feature type="transmembrane region" description="Helical" evidence="2">
    <location>
        <begin position="302"/>
        <end position="324"/>
    </location>
</feature>
<proteinExistence type="predicted"/>
<feature type="transmembrane region" description="Helical" evidence="2">
    <location>
        <begin position="85"/>
        <end position="106"/>
    </location>
</feature>
<accession>A0A066WDI9</accession>
<dbReference type="OrthoDB" id="3187264at2759"/>
<dbReference type="HOGENOM" id="CLU_956838_0_0_1"/>
<reference evidence="3 4" key="1">
    <citation type="submission" date="2014-05" db="EMBL/GenBank/DDBJ databases">
        <title>Draft genome sequence of a rare smut relative, Tilletiaria anomala UBC 951.</title>
        <authorList>
            <consortium name="DOE Joint Genome Institute"/>
            <person name="Toome M."/>
            <person name="Kuo A."/>
            <person name="Henrissat B."/>
            <person name="Lipzen A."/>
            <person name="Tritt A."/>
            <person name="Yoshinaga Y."/>
            <person name="Zane M."/>
            <person name="Barry K."/>
            <person name="Grigoriev I.V."/>
            <person name="Spatafora J.W."/>
            <person name="Aimea M.C."/>
        </authorList>
    </citation>
    <scope>NUCLEOTIDE SEQUENCE [LARGE SCALE GENOMIC DNA]</scope>
    <source>
        <strain evidence="3 4">UBC 951</strain>
    </source>
</reference>
<protein>
    <submittedName>
        <fullName evidence="3">Uncharacterized protein</fullName>
    </submittedName>
</protein>
<gene>
    <name evidence="3" type="ORF">K437DRAFT_254736</name>
</gene>
<dbReference type="Proteomes" id="UP000027361">
    <property type="component" value="Unassembled WGS sequence"/>
</dbReference>
<evidence type="ECO:0000313" key="3">
    <source>
        <dbReference type="EMBL" id="KDN51997.1"/>
    </source>
</evidence>
<keyword evidence="2" id="KW-0472">Membrane</keyword>
<dbReference type="GeneID" id="25263962"/>
<dbReference type="OMA" id="NIKVIGW"/>
<name>A0A066WDI9_TILAU</name>
<dbReference type="InParanoid" id="A0A066WDI9"/>